<evidence type="ECO:0000313" key="3">
    <source>
        <dbReference type="WBParaSite" id="nRc.2.0.1.t13172-RA"/>
    </source>
</evidence>
<feature type="region of interest" description="Disordered" evidence="1">
    <location>
        <begin position="1"/>
        <end position="47"/>
    </location>
</feature>
<sequence length="79" mass="8919">MEKLTSGPAMHGENFPGERRLTSADKQKNLASSRMPKNGHRANINKTDNIPIDDKLISTQIIQNRFKINRRSIDQISSS</sequence>
<feature type="compositionally biased region" description="Basic and acidic residues" evidence="1">
    <location>
        <begin position="16"/>
        <end position="28"/>
    </location>
</feature>
<evidence type="ECO:0000256" key="1">
    <source>
        <dbReference type="SAM" id="MobiDB-lite"/>
    </source>
</evidence>
<organism evidence="2 3">
    <name type="scientific">Romanomermis culicivorax</name>
    <name type="common">Nematode worm</name>
    <dbReference type="NCBI Taxonomy" id="13658"/>
    <lineage>
        <taxon>Eukaryota</taxon>
        <taxon>Metazoa</taxon>
        <taxon>Ecdysozoa</taxon>
        <taxon>Nematoda</taxon>
        <taxon>Enoplea</taxon>
        <taxon>Dorylaimia</taxon>
        <taxon>Mermithida</taxon>
        <taxon>Mermithoidea</taxon>
        <taxon>Mermithidae</taxon>
        <taxon>Romanomermis</taxon>
    </lineage>
</organism>
<name>A0A915IIG7_ROMCU</name>
<accession>A0A915IIG7</accession>
<protein>
    <submittedName>
        <fullName evidence="3">Uncharacterized protein</fullName>
    </submittedName>
</protein>
<reference evidence="3" key="1">
    <citation type="submission" date="2022-11" db="UniProtKB">
        <authorList>
            <consortium name="WormBaseParasite"/>
        </authorList>
    </citation>
    <scope>IDENTIFICATION</scope>
</reference>
<dbReference type="AlphaFoldDB" id="A0A915IIG7"/>
<dbReference type="Proteomes" id="UP000887565">
    <property type="component" value="Unplaced"/>
</dbReference>
<evidence type="ECO:0000313" key="2">
    <source>
        <dbReference type="Proteomes" id="UP000887565"/>
    </source>
</evidence>
<keyword evidence="2" id="KW-1185">Reference proteome</keyword>
<dbReference type="WBParaSite" id="nRc.2.0.1.t13172-RA">
    <property type="protein sequence ID" value="nRc.2.0.1.t13172-RA"/>
    <property type="gene ID" value="nRc.2.0.1.g13172"/>
</dbReference>
<proteinExistence type="predicted"/>